<sequence>MTRPPGAPDFTILSFLPGSVMIFRRERRAEPRLRNTNFATPFGEVVDVSGSGMAVTHRGPAVEIGQTIRVSISWSCELIEVDCVVRRVKACGFRRQTVGLKWIDPPAGLRDWLRNGHHGGSESPGPQVYRLPAVA</sequence>
<dbReference type="InterPro" id="IPR009875">
    <property type="entry name" value="PilZ_domain"/>
</dbReference>
<dbReference type="Pfam" id="PF07238">
    <property type="entry name" value="PilZ"/>
    <property type="match status" value="1"/>
</dbReference>
<name>I0IFQ3_PHYMF</name>
<dbReference type="RefSeq" id="WP_014437309.1">
    <property type="nucleotide sequence ID" value="NC_017080.1"/>
</dbReference>
<reference evidence="2 3" key="1">
    <citation type="submission" date="2012-02" db="EMBL/GenBank/DDBJ databases">
        <title>Complete genome sequence of Phycisphaera mikurensis NBRC 102666.</title>
        <authorList>
            <person name="Ankai A."/>
            <person name="Hosoyama A."/>
            <person name="Terui Y."/>
            <person name="Sekine M."/>
            <person name="Fukai R."/>
            <person name="Kato Y."/>
            <person name="Nakamura S."/>
            <person name="Yamada-Narita S."/>
            <person name="Kawakoshi A."/>
            <person name="Fukunaga Y."/>
            <person name="Yamazaki S."/>
            <person name="Fujita N."/>
        </authorList>
    </citation>
    <scope>NUCLEOTIDE SEQUENCE [LARGE SCALE GENOMIC DNA]</scope>
    <source>
        <strain evidence="3">NBRC 102666 / KCTC 22515 / FYK2301M01</strain>
    </source>
</reference>
<protein>
    <recommendedName>
        <fullName evidence="1">PilZ domain-containing protein</fullName>
    </recommendedName>
</protein>
<dbReference type="GO" id="GO:0035438">
    <property type="term" value="F:cyclic-di-GMP binding"/>
    <property type="evidence" value="ECO:0007669"/>
    <property type="project" value="InterPro"/>
</dbReference>
<gene>
    <name evidence="2" type="ordered locus">PSMK_19320</name>
</gene>
<dbReference type="EMBL" id="AP012338">
    <property type="protein sequence ID" value="BAM04091.1"/>
    <property type="molecule type" value="Genomic_DNA"/>
</dbReference>
<evidence type="ECO:0000259" key="1">
    <source>
        <dbReference type="Pfam" id="PF07238"/>
    </source>
</evidence>
<organism evidence="2 3">
    <name type="scientific">Phycisphaera mikurensis (strain NBRC 102666 / KCTC 22515 / FYK2301M01)</name>
    <dbReference type="NCBI Taxonomy" id="1142394"/>
    <lineage>
        <taxon>Bacteria</taxon>
        <taxon>Pseudomonadati</taxon>
        <taxon>Planctomycetota</taxon>
        <taxon>Phycisphaerae</taxon>
        <taxon>Phycisphaerales</taxon>
        <taxon>Phycisphaeraceae</taxon>
        <taxon>Phycisphaera</taxon>
    </lineage>
</organism>
<evidence type="ECO:0000313" key="3">
    <source>
        <dbReference type="Proteomes" id="UP000007881"/>
    </source>
</evidence>
<dbReference type="HOGENOM" id="CLU_1883820_0_0_0"/>
<keyword evidence="3" id="KW-1185">Reference proteome</keyword>
<feature type="domain" description="PilZ" evidence="1">
    <location>
        <begin position="41"/>
        <end position="114"/>
    </location>
</feature>
<dbReference type="Proteomes" id="UP000007881">
    <property type="component" value="Chromosome"/>
</dbReference>
<evidence type="ECO:0000313" key="2">
    <source>
        <dbReference type="EMBL" id="BAM04091.1"/>
    </source>
</evidence>
<dbReference type="AlphaFoldDB" id="I0IFQ3"/>
<dbReference type="KEGG" id="phm:PSMK_19320"/>
<accession>I0IFQ3</accession>
<proteinExistence type="predicted"/>